<gene>
    <name evidence="7" type="ORF">OZSIB_0201</name>
</gene>
<dbReference type="InterPro" id="IPR009057">
    <property type="entry name" value="Homeodomain-like_sf"/>
</dbReference>
<sequence length="237" mass="25689">MGRAISERKSELLDAARDLIFSEGAGRFTMRRLAQRVGITEGAVYRHFASKEELLLALLARLFDRMRRGFAALARHAAPAPVRLRTLGRLHLALLLESRINPALLLSDAIDPEQASLRQVLARQLEFFRRLIGGIIRQGMREGSLSATLDAEAAVRCVLGLLQGAVIRWTIAGGAVGLRAQVDRSLCLLLAGFGAKPPFGQPLPLSSFGPSATERAAGGSMVARLPPSRGRRRGKKP</sequence>
<dbReference type="InterPro" id="IPR001647">
    <property type="entry name" value="HTH_TetR"/>
</dbReference>
<dbReference type="Proteomes" id="UP000252355">
    <property type="component" value="Unassembled WGS sequence"/>
</dbReference>
<dbReference type="SUPFAM" id="SSF46689">
    <property type="entry name" value="Homeodomain-like"/>
    <property type="match status" value="1"/>
</dbReference>
<dbReference type="Gene3D" id="1.10.10.60">
    <property type="entry name" value="Homeodomain-like"/>
    <property type="match status" value="1"/>
</dbReference>
<dbReference type="PANTHER" id="PTHR30055:SF234">
    <property type="entry name" value="HTH-TYPE TRANSCRIPTIONAL REGULATOR BETI"/>
    <property type="match status" value="1"/>
</dbReference>
<keyword evidence="2 4" id="KW-0238">DNA-binding</keyword>
<proteinExistence type="predicted"/>
<dbReference type="PANTHER" id="PTHR30055">
    <property type="entry name" value="HTH-TYPE TRANSCRIPTIONAL REGULATOR RUTR"/>
    <property type="match status" value="1"/>
</dbReference>
<keyword evidence="3" id="KW-0804">Transcription</keyword>
<dbReference type="InterPro" id="IPR036271">
    <property type="entry name" value="Tet_transcr_reg_TetR-rel_C_sf"/>
</dbReference>
<protein>
    <submittedName>
        <fullName evidence="7">Transcriptional regulator, TetR family</fullName>
    </submittedName>
</protein>
<dbReference type="GO" id="GO:0000976">
    <property type="term" value="F:transcription cis-regulatory region binding"/>
    <property type="evidence" value="ECO:0007669"/>
    <property type="project" value="TreeGrafter"/>
</dbReference>
<evidence type="ECO:0000256" key="5">
    <source>
        <dbReference type="SAM" id="MobiDB-lite"/>
    </source>
</evidence>
<evidence type="ECO:0000256" key="4">
    <source>
        <dbReference type="PROSITE-ProRule" id="PRU00335"/>
    </source>
</evidence>
<dbReference type="Pfam" id="PF00440">
    <property type="entry name" value="TetR_N"/>
    <property type="match status" value="1"/>
</dbReference>
<name>A0A367ZMQ6_9BACT</name>
<feature type="region of interest" description="Disordered" evidence="5">
    <location>
        <begin position="204"/>
        <end position="237"/>
    </location>
</feature>
<dbReference type="EMBL" id="QOQW01000014">
    <property type="protein sequence ID" value="RCK79330.1"/>
    <property type="molecule type" value="Genomic_DNA"/>
</dbReference>
<dbReference type="PRINTS" id="PR00455">
    <property type="entry name" value="HTHTETR"/>
</dbReference>
<dbReference type="SUPFAM" id="SSF48498">
    <property type="entry name" value="Tetracyclin repressor-like, C-terminal domain"/>
    <property type="match status" value="1"/>
</dbReference>
<evidence type="ECO:0000313" key="8">
    <source>
        <dbReference type="Proteomes" id="UP000252355"/>
    </source>
</evidence>
<reference evidence="7 8" key="1">
    <citation type="submission" date="2018-05" db="EMBL/GenBank/DDBJ databases">
        <title>A metagenomic window into the 2 km-deep terrestrial subsurface aquifer revealed taxonomically and functionally diverse microbial community comprising novel uncultured bacterial lineages.</title>
        <authorList>
            <person name="Kadnikov V.V."/>
            <person name="Mardanov A.V."/>
            <person name="Beletsky A.V."/>
            <person name="Banks D."/>
            <person name="Pimenov N.V."/>
            <person name="Frank Y.A."/>
            <person name="Karnachuk O.V."/>
            <person name="Ravin N.V."/>
        </authorList>
    </citation>
    <scope>NUCLEOTIDE SEQUENCE [LARGE SCALE GENOMIC DNA]</scope>
    <source>
        <strain evidence="7">BY5</strain>
    </source>
</reference>
<accession>A0A367ZMQ6</accession>
<evidence type="ECO:0000256" key="1">
    <source>
        <dbReference type="ARBA" id="ARBA00023015"/>
    </source>
</evidence>
<evidence type="ECO:0000313" key="7">
    <source>
        <dbReference type="EMBL" id="RCK79330.1"/>
    </source>
</evidence>
<keyword evidence="1" id="KW-0805">Transcription regulation</keyword>
<evidence type="ECO:0000256" key="3">
    <source>
        <dbReference type="ARBA" id="ARBA00023163"/>
    </source>
</evidence>
<dbReference type="Gene3D" id="1.10.357.10">
    <property type="entry name" value="Tetracycline Repressor, domain 2"/>
    <property type="match status" value="1"/>
</dbReference>
<evidence type="ECO:0000256" key="2">
    <source>
        <dbReference type="ARBA" id="ARBA00023125"/>
    </source>
</evidence>
<dbReference type="InterPro" id="IPR041490">
    <property type="entry name" value="KstR2_TetR_C"/>
</dbReference>
<evidence type="ECO:0000259" key="6">
    <source>
        <dbReference type="PROSITE" id="PS50977"/>
    </source>
</evidence>
<comment type="caution">
    <text evidence="7">The sequence shown here is derived from an EMBL/GenBank/DDBJ whole genome shotgun (WGS) entry which is preliminary data.</text>
</comment>
<organism evidence="7 8">
    <name type="scientific">Candidatus Ozemobacter sibiricus</name>
    <dbReference type="NCBI Taxonomy" id="2268124"/>
    <lineage>
        <taxon>Bacteria</taxon>
        <taxon>Candidatus Ozemobacteria</taxon>
        <taxon>Candidatus Ozemobacterales</taxon>
        <taxon>Candidatus Ozemobacteraceae</taxon>
        <taxon>Candidatus Ozemobacter</taxon>
    </lineage>
</organism>
<dbReference type="AlphaFoldDB" id="A0A367ZMQ6"/>
<dbReference type="InterPro" id="IPR050109">
    <property type="entry name" value="HTH-type_TetR-like_transc_reg"/>
</dbReference>
<feature type="domain" description="HTH tetR-type" evidence="6">
    <location>
        <begin position="6"/>
        <end position="66"/>
    </location>
</feature>
<dbReference type="GO" id="GO:0003700">
    <property type="term" value="F:DNA-binding transcription factor activity"/>
    <property type="evidence" value="ECO:0007669"/>
    <property type="project" value="TreeGrafter"/>
</dbReference>
<dbReference type="PROSITE" id="PS50977">
    <property type="entry name" value="HTH_TETR_2"/>
    <property type="match status" value="1"/>
</dbReference>
<dbReference type="Pfam" id="PF17932">
    <property type="entry name" value="TetR_C_24"/>
    <property type="match status" value="1"/>
</dbReference>
<feature type="DNA-binding region" description="H-T-H motif" evidence="4">
    <location>
        <begin position="29"/>
        <end position="48"/>
    </location>
</feature>